<name>A0A1X7UGB5_AMPQE</name>
<dbReference type="Gene3D" id="2.60.220.50">
    <property type="match status" value="1"/>
</dbReference>
<keyword evidence="3 6" id="KW-1133">Transmembrane helix</keyword>
<dbReference type="InterPro" id="IPR057244">
    <property type="entry name" value="GAIN_B"/>
</dbReference>
<evidence type="ECO:0000259" key="9">
    <source>
        <dbReference type="PROSITE" id="PS50261"/>
    </source>
</evidence>
<dbReference type="GO" id="GO:0005886">
    <property type="term" value="C:plasma membrane"/>
    <property type="evidence" value="ECO:0007669"/>
    <property type="project" value="TreeGrafter"/>
</dbReference>
<feature type="chain" id="PRO_5013299063" description="G-protein coupled receptors family 2 profile 2 domain-containing protein" evidence="7">
    <location>
        <begin position="28"/>
        <end position="1279"/>
    </location>
</feature>
<keyword evidence="7" id="KW-0732">Signal</keyword>
<evidence type="ECO:0000256" key="3">
    <source>
        <dbReference type="ARBA" id="ARBA00022989"/>
    </source>
</evidence>
<dbReference type="Pfam" id="PF01825">
    <property type="entry name" value="GPS"/>
    <property type="match status" value="1"/>
</dbReference>
<evidence type="ECO:0000256" key="4">
    <source>
        <dbReference type="ARBA" id="ARBA00023136"/>
    </source>
</evidence>
<feature type="transmembrane region" description="Helical" evidence="6">
    <location>
        <begin position="989"/>
        <end position="1009"/>
    </location>
</feature>
<feature type="transmembrane region" description="Helical" evidence="6">
    <location>
        <begin position="951"/>
        <end position="969"/>
    </location>
</feature>
<feature type="transmembrane region" description="Helical" evidence="6">
    <location>
        <begin position="914"/>
        <end position="939"/>
    </location>
</feature>
<dbReference type="STRING" id="400682.A0A1X7UGB5"/>
<feature type="signal peptide" evidence="7">
    <location>
        <begin position="1"/>
        <end position="27"/>
    </location>
</feature>
<dbReference type="OrthoDB" id="5967113at2759"/>
<evidence type="ECO:0000256" key="1">
    <source>
        <dbReference type="ARBA" id="ARBA00004141"/>
    </source>
</evidence>
<dbReference type="EnsemblMetazoa" id="Aqu2.1.26503_001">
    <property type="protein sequence ID" value="Aqu2.1.26503_001"/>
    <property type="gene ID" value="Aqu2.1.26503"/>
</dbReference>
<keyword evidence="5" id="KW-1015">Disulfide bond</keyword>
<evidence type="ECO:0000256" key="6">
    <source>
        <dbReference type="SAM" id="Phobius"/>
    </source>
</evidence>
<feature type="transmembrane region" description="Helical" evidence="6">
    <location>
        <begin position="1021"/>
        <end position="1046"/>
    </location>
</feature>
<evidence type="ECO:0000256" key="7">
    <source>
        <dbReference type="SAM" id="SignalP"/>
    </source>
</evidence>
<reference evidence="10" key="1">
    <citation type="submission" date="2017-05" db="UniProtKB">
        <authorList>
            <consortium name="EnsemblMetazoa"/>
        </authorList>
    </citation>
    <scope>IDENTIFICATION</scope>
</reference>
<feature type="transmembrane region" description="Helical" evidence="6">
    <location>
        <begin position="1075"/>
        <end position="1099"/>
    </location>
</feature>
<evidence type="ECO:0000259" key="8">
    <source>
        <dbReference type="PROSITE" id="PS50221"/>
    </source>
</evidence>
<dbReference type="PROSITE" id="PS50221">
    <property type="entry name" value="GAIN_B"/>
    <property type="match status" value="1"/>
</dbReference>
<dbReference type="GO" id="GO:0004930">
    <property type="term" value="F:G protein-coupled receptor activity"/>
    <property type="evidence" value="ECO:0007669"/>
    <property type="project" value="InterPro"/>
</dbReference>
<dbReference type="eggNOG" id="KOG4193">
    <property type="taxonomic scope" value="Eukaryota"/>
</dbReference>
<feature type="domain" description="GAIN-B" evidence="8">
    <location>
        <begin position="745"/>
        <end position="907"/>
    </location>
</feature>
<feature type="transmembrane region" description="Helical" evidence="6">
    <location>
        <begin position="1119"/>
        <end position="1142"/>
    </location>
</feature>
<keyword evidence="4 6" id="KW-0472">Membrane</keyword>
<proteinExistence type="predicted"/>
<dbReference type="AlphaFoldDB" id="A0A1X7UGB5"/>
<evidence type="ECO:0000256" key="2">
    <source>
        <dbReference type="ARBA" id="ARBA00022692"/>
    </source>
</evidence>
<dbReference type="PRINTS" id="PR00249">
    <property type="entry name" value="GPCRSECRETIN"/>
</dbReference>
<dbReference type="GO" id="GO:0007166">
    <property type="term" value="P:cell surface receptor signaling pathway"/>
    <property type="evidence" value="ECO:0007669"/>
    <property type="project" value="InterPro"/>
</dbReference>
<organism evidence="10">
    <name type="scientific">Amphimedon queenslandica</name>
    <name type="common">Sponge</name>
    <dbReference type="NCBI Taxonomy" id="400682"/>
    <lineage>
        <taxon>Eukaryota</taxon>
        <taxon>Metazoa</taxon>
        <taxon>Porifera</taxon>
        <taxon>Demospongiae</taxon>
        <taxon>Heteroscleromorpha</taxon>
        <taxon>Haplosclerida</taxon>
        <taxon>Niphatidae</taxon>
        <taxon>Amphimedon</taxon>
    </lineage>
</organism>
<dbReference type="PROSITE" id="PS50261">
    <property type="entry name" value="G_PROTEIN_RECEP_F2_4"/>
    <property type="match status" value="1"/>
</dbReference>
<protein>
    <recommendedName>
        <fullName evidence="11">G-protein coupled receptors family 2 profile 2 domain-containing protein</fullName>
    </recommendedName>
</protein>
<sequence>MKSALVVNYSLLIVILAFLLLCATGSSHSQRQSFLTASFQVRCSNCCIAHTFKLSVRYKINQSSDFNPWYLAYSDNGYCNDGKRQNISLPVDNVSQVQYRLEMPAQTAERCNIVMDDRVYLYLNNNEMNVSTSFLFCNHVSATNTDEPVIIETQILALSTTTNLFIIDSSSCDNDSSLLFASQISPDIICPINVLDCQIDNDNILLTLSFLLTLRYPCHCDCVCQALDSADEGILLSKNSMNTLTSLHFYTDSCNGMSSSHLKISKCIFPDACMLEYDGQNISCTVSKKEGPHFYSLTLNVTKGESISFIWKQYFTAQSLYCDIWALDDVAVSIEYLGQSRVIYNETFNNPSGWIFYNGRESDDSIECDNRNGKCLFFSDGQGEANRTATSPLFDVNLVEIVTLPSVFSSNVLCDANDETLIHISFLFQLHNFTQPLPITDSFPNTILLSLSTDQYEAPLAYYAPVGNKYWTDFNTTTLYHVPIYSPNSTHKTELSFCISKNVDSFYLMWEQDNYTVGADIWSLGQFSVLSKQRFNEPLWDHANGNIMHPGCSSSSDNSSAFFLMNEGNASASRFVRMLIQRSVIQPTSSLSGILPSSTPLPLFCESNGTWPKTSANQNVSGFCHNGIINANRFCNRDGVWEEIICHTSEDFNRISQEIKQDPNLALSILNETREAFSSREAVVLLNMIVTSVENVTEEHTEQVIGISESIIRMKNISNNKEQRRIAGTRLLLILDELALKLDSNNSVILSETIKMKSRKIIKADRVVGISFDGNSITLPPEIFSTLPVRVASYILQDLSSVLEPNSSSLQLISDVVSATTDCKGCNFVNLSESVNITFNLSSSPQVEIRNLICAYWKIRNSSDNSSVTGEWDTNGCNTSNKDGSILECNCDHLTHFAILLSPDSSSSVNGSNLVILTTIGQVFVTISLVCMLLTILCYSCMRKLWSIRNYIHIMLCINLFIAQLTFLFGVQRIENKVACSIIATVMQYMFLVTFMWMLMEGAILYIALVKVFTTRTRHYAVAFTLVCYSVPAIYMMLVVPIGYLVDTGNNQSNHYLLYNNDELVACWLSYETGFIWSFIAPVILIILINIGFFIMAIVIMKRHKKAQPNQSFYNDIKYWIKCSMSLTCVMGIAWLGSVLFFREELLFIAYIMTVLIAGQGIVIFVLYVPLSKHVRAAYSKWWNDKKANSEIIGSLSLRASNLLRPFSFQQTSVSVAIKADQYLPKHCENGTSKDSSDTLNKARLDQILNESGMKDESFIIANEIDDDYLTFIMFSTQY</sequence>
<comment type="subcellular location">
    <subcellularLocation>
        <location evidence="1">Membrane</location>
        <topology evidence="1">Multi-pass membrane protein</topology>
    </subcellularLocation>
</comment>
<feature type="domain" description="G-protein coupled receptors family 2 profile 2" evidence="9">
    <location>
        <begin position="917"/>
        <end position="1172"/>
    </location>
</feature>
<dbReference type="InterPro" id="IPR046338">
    <property type="entry name" value="GAIN_dom_sf"/>
</dbReference>
<keyword evidence="2 6" id="KW-0812">Transmembrane</keyword>
<dbReference type="InParanoid" id="A0A1X7UGB5"/>
<dbReference type="Gene3D" id="1.20.1070.10">
    <property type="entry name" value="Rhodopsin 7-helix transmembrane proteins"/>
    <property type="match status" value="1"/>
</dbReference>
<dbReference type="InterPro" id="IPR000832">
    <property type="entry name" value="GPCR_2_secretin-like"/>
</dbReference>
<dbReference type="PANTHER" id="PTHR12011:SF465">
    <property type="entry name" value="GPS DOMAIN-CONTAINING PROTEIN"/>
    <property type="match status" value="1"/>
</dbReference>
<evidence type="ECO:0008006" key="11">
    <source>
        <dbReference type="Google" id="ProtNLM"/>
    </source>
</evidence>
<dbReference type="InterPro" id="IPR000203">
    <property type="entry name" value="GPS"/>
</dbReference>
<dbReference type="SMART" id="SM00303">
    <property type="entry name" value="GPS"/>
    <property type="match status" value="1"/>
</dbReference>
<evidence type="ECO:0000256" key="5">
    <source>
        <dbReference type="ARBA" id="ARBA00023157"/>
    </source>
</evidence>
<dbReference type="InterPro" id="IPR017981">
    <property type="entry name" value="GPCR_2-like_7TM"/>
</dbReference>
<dbReference type="Pfam" id="PF00002">
    <property type="entry name" value="7tm_2"/>
    <property type="match status" value="1"/>
</dbReference>
<feature type="transmembrane region" description="Helical" evidence="6">
    <location>
        <begin position="1148"/>
        <end position="1171"/>
    </location>
</feature>
<evidence type="ECO:0000313" key="10">
    <source>
        <dbReference type="EnsemblMetazoa" id="Aqu2.1.26503_001"/>
    </source>
</evidence>
<dbReference type="PANTHER" id="PTHR12011">
    <property type="entry name" value="ADHESION G-PROTEIN COUPLED RECEPTOR"/>
    <property type="match status" value="1"/>
</dbReference>
<accession>A0A1X7UGB5</accession>